<keyword evidence="1 6" id="KW-0963">Cytoplasm</keyword>
<dbReference type="EC" id="2.1.1.198" evidence="6"/>
<dbReference type="PIRSF" id="PIRSF005917">
    <property type="entry name" value="MTase_YraL"/>
    <property type="match status" value="1"/>
</dbReference>
<dbReference type="InterPro" id="IPR014777">
    <property type="entry name" value="4pyrrole_Mease_sub1"/>
</dbReference>
<dbReference type="PANTHER" id="PTHR46111">
    <property type="entry name" value="RIBOSOMAL RNA SMALL SUBUNIT METHYLTRANSFERASE I"/>
    <property type="match status" value="1"/>
</dbReference>
<evidence type="ECO:0000256" key="6">
    <source>
        <dbReference type="HAMAP-Rule" id="MF_01877"/>
    </source>
</evidence>
<name>F7NDD5_9FIRM</name>
<feature type="domain" description="Tetrapyrrole methylase" evidence="7">
    <location>
        <begin position="8"/>
        <end position="204"/>
    </location>
</feature>
<dbReference type="AlphaFoldDB" id="F7NDD5"/>
<keyword evidence="9" id="KW-1185">Reference proteome</keyword>
<proteinExistence type="inferred from homology"/>
<dbReference type="GO" id="GO:0005737">
    <property type="term" value="C:cytoplasm"/>
    <property type="evidence" value="ECO:0007669"/>
    <property type="project" value="UniProtKB-SubCell"/>
</dbReference>
<dbReference type="PANTHER" id="PTHR46111:SF1">
    <property type="entry name" value="RIBOSOMAL RNA SMALL SUBUNIT METHYLTRANSFERASE I"/>
    <property type="match status" value="1"/>
</dbReference>
<comment type="function">
    <text evidence="6">Catalyzes the 2'-O-methylation of the ribose of cytidine 1402 (C1402) in 16S rRNA.</text>
</comment>
<dbReference type="Pfam" id="PF00590">
    <property type="entry name" value="TP_methylase"/>
    <property type="match status" value="1"/>
</dbReference>
<gene>
    <name evidence="6" type="primary">rsmI</name>
    <name evidence="8" type="ORF">ALO_00210</name>
</gene>
<reference evidence="8 9" key="1">
    <citation type="journal article" date="2011" name="EMBO J.">
        <title>Structural diversity of bacterial flagellar motors.</title>
        <authorList>
            <person name="Chen S."/>
            <person name="Beeby M."/>
            <person name="Murphy G.E."/>
            <person name="Leadbetter J.R."/>
            <person name="Hendrixson D.R."/>
            <person name="Briegel A."/>
            <person name="Li Z."/>
            <person name="Shi J."/>
            <person name="Tocheva E.I."/>
            <person name="Muller A."/>
            <person name="Dobro M.J."/>
            <person name="Jensen G.J."/>
        </authorList>
    </citation>
    <scope>NUCLEOTIDE SEQUENCE [LARGE SCALE GENOMIC DNA]</scope>
    <source>
        <strain evidence="8 9">DSM 6540</strain>
    </source>
</reference>
<evidence type="ECO:0000256" key="2">
    <source>
        <dbReference type="ARBA" id="ARBA00022552"/>
    </source>
</evidence>
<organism evidence="8 9">
    <name type="scientific">Acetonema longum DSM 6540</name>
    <dbReference type="NCBI Taxonomy" id="1009370"/>
    <lineage>
        <taxon>Bacteria</taxon>
        <taxon>Bacillati</taxon>
        <taxon>Bacillota</taxon>
        <taxon>Negativicutes</taxon>
        <taxon>Acetonemataceae</taxon>
        <taxon>Acetonema</taxon>
    </lineage>
</organism>
<comment type="catalytic activity">
    <reaction evidence="6">
        <text>cytidine(1402) in 16S rRNA + S-adenosyl-L-methionine = 2'-O-methylcytidine(1402) in 16S rRNA + S-adenosyl-L-homocysteine + H(+)</text>
        <dbReference type="Rhea" id="RHEA:42924"/>
        <dbReference type="Rhea" id="RHEA-COMP:10285"/>
        <dbReference type="Rhea" id="RHEA-COMP:10286"/>
        <dbReference type="ChEBI" id="CHEBI:15378"/>
        <dbReference type="ChEBI" id="CHEBI:57856"/>
        <dbReference type="ChEBI" id="CHEBI:59789"/>
        <dbReference type="ChEBI" id="CHEBI:74495"/>
        <dbReference type="ChEBI" id="CHEBI:82748"/>
        <dbReference type="EC" id="2.1.1.198"/>
    </reaction>
</comment>
<keyword evidence="3 6" id="KW-0489">Methyltransferase</keyword>
<evidence type="ECO:0000256" key="1">
    <source>
        <dbReference type="ARBA" id="ARBA00022490"/>
    </source>
</evidence>
<keyword evidence="5 6" id="KW-0949">S-adenosyl-L-methionine</keyword>
<dbReference type="Gene3D" id="3.40.1010.10">
    <property type="entry name" value="Cobalt-precorrin-4 Transmethylase, Domain 1"/>
    <property type="match status" value="1"/>
</dbReference>
<dbReference type="OrthoDB" id="9809084at2"/>
<comment type="caution">
    <text evidence="8">The sequence shown here is derived from an EMBL/GenBank/DDBJ whole genome shotgun (WGS) entry which is preliminary data.</text>
</comment>
<dbReference type="RefSeq" id="WP_004091623.1">
    <property type="nucleotide sequence ID" value="NZ_AFGF01000005.1"/>
</dbReference>
<sequence length="282" mass="30711">MSNETGILYICATPIGNMEDMTYRAVRILREVAVIAAEDTRHSRKLLSHFDIHTPLVSYHEHNKGQAGRILIDRLLAGESVAVISDAGMPAISDPGADLAALAIEQGITVTPIPGPNAALCALVGSGIDPRLFTFVGFLPKTAKKKRELLLQLADHPFSLIFYEAPHHLRETLGEIQKAFGDRQAAVAREITKKFEEFVRGKLSFLREHFDCREPRGECTLVIAGAMATESPVQTADSAGLAAAVGQLVAEGQKKKDAIRMVASEYNVGRRTVYQAVLEQNP</sequence>
<evidence type="ECO:0000256" key="3">
    <source>
        <dbReference type="ARBA" id="ARBA00022603"/>
    </source>
</evidence>
<dbReference type="InterPro" id="IPR014776">
    <property type="entry name" value="4pyrrole_Mease_sub2"/>
</dbReference>
<keyword evidence="2 6" id="KW-0698">rRNA processing</keyword>
<dbReference type="EMBL" id="AFGF01000005">
    <property type="protein sequence ID" value="EGO65967.1"/>
    <property type="molecule type" value="Genomic_DNA"/>
</dbReference>
<dbReference type="InterPro" id="IPR000878">
    <property type="entry name" value="4pyrrol_Mease"/>
</dbReference>
<dbReference type="NCBIfam" id="TIGR00096">
    <property type="entry name" value="16S rRNA (cytidine(1402)-2'-O)-methyltransferase"/>
    <property type="match status" value="1"/>
</dbReference>
<accession>F7NDD5</accession>
<comment type="similarity">
    <text evidence="6">Belongs to the methyltransferase superfamily. RsmI family.</text>
</comment>
<keyword evidence="4 6" id="KW-0808">Transferase</keyword>
<evidence type="ECO:0000256" key="4">
    <source>
        <dbReference type="ARBA" id="ARBA00022679"/>
    </source>
</evidence>
<dbReference type="FunFam" id="3.40.1010.10:FF:000007">
    <property type="entry name" value="Ribosomal RNA small subunit methyltransferase I"/>
    <property type="match status" value="1"/>
</dbReference>
<dbReference type="Proteomes" id="UP000003240">
    <property type="component" value="Unassembled WGS sequence"/>
</dbReference>
<comment type="subcellular location">
    <subcellularLocation>
        <location evidence="6">Cytoplasm</location>
    </subcellularLocation>
</comment>
<dbReference type="InterPro" id="IPR008189">
    <property type="entry name" value="rRNA_ssu_MeTfrase_I"/>
</dbReference>
<dbReference type="HAMAP" id="MF_01877">
    <property type="entry name" value="16SrRNA_methyltr_I"/>
    <property type="match status" value="1"/>
</dbReference>
<dbReference type="PROSITE" id="PS01296">
    <property type="entry name" value="RSMI"/>
    <property type="match status" value="1"/>
</dbReference>
<dbReference type="eggNOG" id="COG0313">
    <property type="taxonomic scope" value="Bacteria"/>
</dbReference>
<dbReference type="SUPFAM" id="SSF53790">
    <property type="entry name" value="Tetrapyrrole methylase"/>
    <property type="match status" value="1"/>
</dbReference>
<evidence type="ECO:0000313" key="9">
    <source>
        <dbReference type="Proteomes" id="UP000003240"/>
    </source>
</evidence>
<protein>
    <recommendedName>
        <fullName evidence="6">Ribosomal RNA small subunit methyltransferase I</fullName>
        <ecNumber evidence="6">2.1.1.198</ecNumber>
    </recommendedName>
    <alternativeName>
        <fullName evidence="6">16S rRNA 2'-O-ribose C1402 methyltransferase</fullName>
    </alternativeName>
    <alternativeName>
        <fullName evidence="6">rRNA (cytidine-2'-O-)-methyltransferase RsmI</fullName>
    </alternativeName>
</protein>
<dbReference type="GO" id="GO:0070677">
    <property type="term" value="F:rRNA (cytosine-2'-O-)-methyltransferase activity"/>
    <property type="evidence" value="ECO:0007669"/>
    <property type="project" value="UniProtKB-UniRule"/>
</dbReference>
<dbReference type="Gene3D" id="3.30.950.10">
    <property type="entry name" value="Methyltransferase, Cobalt-precorrin-4 Transmethylase, Domain 2"/>
    <property type="match status" value="1"/>
</dbReference>
<dbReference type="STRING" id="1009370.ALO_00210"/>
<dbReference type="InterPro" id="IPR018063">
    <property type="entry name" value="SAM_MeTrfase_RsmI_CS"/>
</dbReference>
<evidence type="ECO:0000313" key="8">
    <source>
        <dbReference type="EMBL" id="EGO65967.1"/>
    </source>
</evidence>
<dbReference type="InterPro" id="IPR035996">
    <property type="entry name" value="4pyrrol_Methylase_sf"/>
</dbReference>
<evidence type="ECO:0000259" key="7">
    <source>
        <dbReference type="Pfam" id="PF00590"/>
    </source>
</evidence>
<dbReference type="FunFam" id="3.30.950.10:FF:000002">
    <property type="entry name" value="Ribosomal RNA small subunit methyltransferase I"/>
    <property type="match status" value="1"/>
</dbReference>
<dbReference type="CDD" id="cd11648">
    <property type="entry name" value="RsmI"/>
    <property type="match status" value="1"/>
</dbReference>
<evidence type="ECO:0000256" key="5">
    <source>
        <dbReference type="ARBA" id="ARBA00022691"/>
    </source>
</evidence>